<accession>A0A6S7I0S0</accession>
<dbReference type="InterPro" id="IPR041366">
    <property type="entry name" value="Pre-PUA"/>
</dbReference>
<dbReference type="InterPro" id="IPR036885">
    <property type="entry name" value="SWIB_MDM2_dom_sf"/>
</dbReference>
<evidence type="ECO:0000259" key="6">
    <source>
        <dbReference type="Pfam" id="PF26292"/>
    </source>
</evidence>
<dbReference type="InterPro" id="IPR039757">
    <property type="entry name" value="EIF2D"/>
</dbReference>
<organism evidence="7 8">
    <name type="scientific">Paramuricea clavata</name>
    <name type="common">Red gorgonian</name>
    <name type="synonym">Violescent sea-whip</name>
    <dbReference type="NCBI Taxonomy" id="317549"/>
    <lineage>
        <taxon>Eukaryota</taxon>
        <taxon>Metazoa</taxon>
        <taxon>Cnidaria</taxon>
        <taxon>Anthozoa</taxon>
        <taxon>Octocorallia</taxon>
        <taxon>Malacalcyonacea</taxon>
        <taxon>Plexauridae</taxon>
        <taxon>Paramuricea</taxon>
    </lineage>
</organism>
<feature type="domain" description="eIF2D winged helix" evidence="4">
    <location>
        <begin position="270"/>
        <end position="350"/>
    </location>
</feature>
<dbReference type="InterPro" id="IPR057429">
    <property type="entry name" value="WH_eIF2D"/>
</dbReference>
<dbReference type="AlphaFoldDB" id="A0A6S7I0S0"/>
<protein>
    <submittedName>
        <fullName evidence="7">Eukaryotic translation initiation factor 2D</fullName>
    </submittedName>
</protein>
<feature type="domain" description="eIF2D SWIB" evidence="5">
    <location>
        <begin position="392"/>
        <end position="438"/>
    </location>
</feature>
<dbReference type="GO" id="GO:0003743">
    <property type="term" value="F:translation initiation factor activity"/>
    <property type="evidence" value="ECO:0007669"/>
    <property type="project" value="UniProtKB-KW"/>
</dbReference>
<evidence type="ECO:0000256" key="2">
    <source>
        <dbReference type="SAM" id="MobiDB-lite"/>
    </source>
</evidence>
<keyword evidence="8" id="KW-1185">Reference proteome</keyword>
<dbReference type="GO" id="GO:0003723">
    <property type="term" value="F:RNA binding"/>
    <property type="evidence" value="ECO:0007669"/>
    <property type="project" value="InterPro"/>
</dbReference>
<comment type="caution">
    <text evidence="7">The sequence shown here is derived from an EMBL/GenBank/DDBJ whole genome shotgun (WGS) entry which is preliminary data.</text>
</comment>
<dbReference type="GO" id="GO:0001731">
    <property type="term" value="P:formation of translation preinitiation complex"/>
    <property type="evidence" value="ECO:0007669"/>
    <property type="project" value="InterPro"/>
</dbReference>
<feature type="domain" description="Pre-PUA" evidence="3">
    <location>
        <begin position="3"/>
        <end position="43"/>
    </location>
</feature>
<evidence type="ECO:0000259" key="5">
    <source>
        <dbReference type="Pfam" id="PF26291"/>
    </source>
</evidence>
<feature type="compositionally biased region" description="Polar residues" evidence="2">
    <location>
        <begin position="163"/>
        <end position="180"/>
    </location>
</feature>
<evidence type="ECO:0000259" key="4">
    <source>
        <dbReference type="Pfam" id="PF25304"/>
    </source>
</evidence>
<reference evidence="7" key="1">
    <citation type="submission" date="2020-04" db="EMBL/GenBank/DDBJ databases">
        <authorList>
            <person name="Alioto T."/>
            <person name="Alioto T."/>
            <person name="Gomez Garrido J."/>
        </authorList>
    </citation>
    <scope>NUCLEOTIDE SEQUENCE</scope>
    <source>
        <strain evidence="7">A484AB</strain>
    </source>
</reference>
<evidence type="ECO:0000313" key="8">
    <source>
        <dbReference type="Proteomes" id="UP001152795"/>
    </source>
</evidence>
<sequence>MSVMKIMTHSGQHVTAYTLNGSPIFFQVETQLYPTVYILWKYPDMIPVFTTWPNVFEKLRGGADLMLPGVIQIDLDKEQEFKKQQVCSVALLGNRAPVAVGYTAVSSSEAREQGMRGKGVIILHSYLDHLWSQGSKCDIPMILPTSYANPSEVEDKDNKQTDVVDSGTNENSYSTNIDSNKNDVTIETTAGNIPGDECNETLSKNINSIGLTEHAATAGSSSLNSDETLSTQVANVLSSSKDDTEDTCPEETDVTLEEDTTGCCPTDSMDTLLERSLMHALLCIKNNELPILTSTFYKNYLLPCCPQDQTLDIKKSSYKKLTKFLQVMEDRGFIAMKEQSKGVHCIDNVNWAHENLKTFKKENSDIISEKRQNDSESIPTNKYQPPEIEDVFAVSGSTRPLFECRGYSKGAILTAKEVRQVATDYIKSQELASSQNKR</sequence>
<dbReference type="NCBIfam" id="TIGR00451">
    <property type="entry name" value="unchar_dom_2"/>
    <property type="match status" value="1"/>
</dbReference>
<gene>
    <name evidence="7" type="ORF">PACLA_8A005043</name>
</gene>
<evidence type="ECO:0000259" key="3">
    <source>
        <dbReference type="Pfam" id="PF17832"/>
    </source>
</evidence>
<dbReference type="FunFam" id="3.10.400.20:FF:000002">
    <property type="entry name" value="Eukaryotic translation initiation factor 2D"/>
    <property type="match status" value="1"/>
</dbReference>
<dbReference type="PANTHER" id="PTHR12217">
    <property type="entry name" value="EUKARYOTIC TRANSLATION INITIATION FACTOR 2D"/>
    <property type="match status" value="1"/>
</dbReference>
<dbReference type="Pfam" id="PF25304">
    <property type="entry name" value="WHD_eIF2D"/>
    <property type="match status" value="1"/>
</dbReference>
<dbReference type="PANTHER" id="PTHR12217:SF4">
    <property type="entry name" value="EUKARYOTIC TRANSLATION INITIATION FACTOR 2D"/>
    <property type="match status" value="1"/>
</dbReference>
<dbReference type="OrthoDB" id="199771at2759"/>
<dbReference type="Pfam" id="PF26291">
    <property type="entry name" value="SWIB_eIF2D"/>
    <property type="match status" value="1"/>
</dbReference>
<dbReference type="PROSITE" id="PS50890">
    <property type="entry name" value="PUA"/>
    <property type="match status" value="1"/>
</dbReference>
<feature type="region of interest" description="Disordered" evidence="2">
    <location>
        <begin position="150"/>
        <end position="180"/>
    </location>
</feature>
<dbReference type="CDD" id="cd21156">
    <property type="entry name" value="PUA_eIF2d-like"/>
    <property type="match status" value="1"/>
</dbReference>
<dbReference type="SUPFAM" id="SSF47592">
    <property type="entry name" value="SWIB/MDM2 domain"/>
    <property type="match status" value="1"/>
</dbReference>
<name>A0A6S7I0S0_PARCT</name>
<evidence type="ECO:0000313" key="7">
    <source>
        <dbReference type="EMBL" id="CAB4012295.1"/>
    </source>
</evidence>
<dbReference type="InterPro" id="IPR015947">
    <property type="entry name" value="PUA-like_sf"/>
</dbReference>
<dbReference type="Gene3D" id="3.10.400.20">
    <property type="match status" value="1"/>
</dbReference>
<dbReference type="Pfam" id="PF26292">
    <property type="entry name" value="PUA_elF2D"/>
    <property type="match status" value="1"/>
</dbReference>
<dbReference type="SUPFAM" id="SSF88697">
    <property type="entry name" value="PUA domain-like"/>
    <property type="match status" value="1"/>
</dbReference>
<dbReference type="EMBL" id="CACRXK020007457">
    <property type="protein sequence ID" value="CAB4012295.1"/>
    <property type="molecule type" value="Genomic_DNA"/>
</dbReference>
<evidence type="ECO:0000256" key="1">
    <source>
        <dbReference type="ARBA" id="ARBA00022490"/>
    </source>
</evidence>
<dbReference type="Proteomes" id="UP001152795">
    <property type="component" value="Unassembled WGS sequence"/>
</dbReference>
<keyword evidence="7" id="KW-0648">Protein biosynthesis</keyword>
<proteinExistence type="predicted"/>
<dbReference type="Pfam" id="PF17832">
    <property type="entry name" value="Pre-PUA"/>
    <property type="match status" value="1"/>
</dbReference>
<keyword evidence="7" id="KW-0396">Initiation factor</keyword>
<dbReference type="InterPro" id="IPR058886">
    <property type="entry name" value="SWIB_eIF2D"/>
</dbReference>
<dbReference type="InterPro" id="IPR048248">
    <property type="entry name" value="PUA_eIF2d-like"/>
</dbReference>
<feature type="domain" description="Eukaryotic translation initiation factor 2D-like PUA RNA-binding" evidence="6">
    <location>
        <begin position="46"/>
        <end position="129"/>
    </location>
</feature>
<keyword evidence="1" id="KW-0963">Cytoplasm</keyword>
<dbReference type="InterPro" id="IPR004521">
    <property type="entry name" value="Uncharacterised_CHP00451"/>
</dbReference>